<dbReference type="AlphaFoldDB" id="A0A6G4UY65"/>
<dbReference type="SUPFAM" id="SSF51182">
    <property type="entry name" value="RmlC-like cupins"/>
    <property type="match status" value="1"/>
</dbReference>
<protein>
    <recommendedName>
        <fullName evidence="6">Cysteine dioxygenase</fullName>
    </recommendedName>
</protein>
<evidence type="ECO:0008006" key="6">
    <source>
        <dbReference type="Google" id="ProtNLM"/>
    </source>
</evidence>
<dbReference type="Proteomes" id="UP000472335">
    <property type="component" value="Unassembled WGS sequence"/>
</dbReference>
<keyword evidence="5" id="KW-1185">Reference proteome</keyword>
<dbReference type="RefSeq" id="WP_165254545.1">
    <property type="nucleotide sequence ID" value="NZ_JAAKZY010000005.1"/>
</dbReference>
<dbReference type="InterPro" id="IPR014710">
    <property type="entry name" value="RmlC-like_jellyroll"/>
</dbReference>
<feature type="binding site" evidence="2">
    <location>
        <position position="121"/>
    </location>
    <ligand>
        <name>Fe cation</name>
        <dbReference type="ChEBI" id="CHEBI:24875"/>
        <note>catalytic</note>
    </ligand>
</feature>
<dbReference type="GO" id="GO:0016702">
    <property type="term" value="F:oxidoreductase activity, acting on single donors with incorporation of molecular oxygen, incorporation of two atoms of oxygen"/>
    <property type="evidence" value="ECO:0007669"/>
    <property type="project" value="InterPro"/>
</dbReference>
<keyword evidence="2" id="KW-0479">Metal-binding</keyword>
<evidence type="ECO:0000313" key="4">
    <source>
        <dbReference type="EMBL" id="NGO06627.1"/>
    </source>
</evidence>
<accession>A0A6G4UY65</accession>
<keyword evidence="2" id="KW-0408">Iron</keyword>
<dbReference type="InterPro" id="IPR010300">
    <property type="entry name" value="CDO_1"/>
</dbReference>
<comment type="similarity">
    <text evidence="1">Belongs to the cysteine dioxygenase family.</text>
</comment>
<name>A0A6G4UY65_9ACTN</name>
<gene>
    <name evidence="4" type="ORF">G5C60_02810</name>
</gene>
<evidence type="ECO:0000256" key="3">
    <source>
        <dbReference type="SAM" id="MobiDB-lite"/>
    </source>
</evidence>
<feature type="region of interest" description="Disordered" evidence="3">
    <location>
        <begin position="150"/>
        <end position="178"/>
    </location>
</feature>
<dbReference type="GO" id="GO:0005506">
    <property type="term" value="F:iron ion binding"/>
    <property type="evidence" value="ECO:0007669"/>
    <property type="project" value="InterPro"/>
</dbReference>
<evidence type="ECO:0000256" key="1">
    <source>
        <dbReference type="ARBA" id="ARBA00006622"/>
    </source>
</evidence>
<feature type="binding site" evidence="2">
    <location>
        <position position="77"/>
    </location>
    <ligand>
        <name>Fe cation</name>
        <dbReference type="ChEBI" id="CHEBI:24875"/>
        <note>catalytic</note>
    </ligand>
</feature>
<dbReference type="Gene3D" id="2.60.120.10">
    <property type="entry name" value="Jelly Rolls"/>
    <property type="match status" value="1"/>
</dbReference>
<dbReference type="InterPro" id="IPR011051">
    <property type="entry name" value="RmlC_Cupin_sf"/>
</dbReference>
<evidence type="ECO:0000256" key="2">
    <source>
        <dbReference type="PIRSR" id="PIRSR610300-51"/>
    </source>
</evidence>
<dbReference type="Pfam" id="PF05995">
    <property type="entry name" value="CDO_I"/>
    <property type="match status" value="1"/>
</dbReference>
<feature type="binding site" evidence="2">
    <location>
        <position position="75"/>
    </location>
    <ligand>
        <name>Fe cation</name>
        <dbReference type="ChEBI" id="CHEBI:24875"/>
        <note>catalytic</note>
    </ligand>
</feature>
<organism evidence="4 5">
    <name type="scientific">Streptomyces scabichelini</name>
    <dbReference type="NCBI Taxonomy" id="2711217"/>
    <lineage>
        <taxon>Bacteria</taxon>
        <taxon>Bacillati</taxon>
        <taxon>Actinomycetota</taxon>
        <taxon>Actinomycetes</taxon>
        <taxon>Kitasatosporales</taxon>
        <taxon>Streptomycetaceae</taxon>
        <taxon>Streptomyces</taxon>
    </lineage>
</organism>
<evidence type="ECO:0000313" key="5">
    <source>
        <dbReference type="Proteomes" id="UP000472335"/>
    </source>
</evidence>
<reference evidence="4 5" key="1">
    <citation type="submission" date="2020-02" db="EMBL/GenBank/DDBJ databases">
        <title>Whole-genome analyses of novel actinobacteria.</title>
        <authorList>
            <person name="Sahin N."/>
            <person name="Gencbay T."/>
        </authorList>
    </citation>
    <scope>NUCLEOTIDE SEQUENCE [LARGE SCALE GENOMIC DNA]</scope>
    <source>
        <strain evidence="4 5">HC44</strain>
    </source>
</reference>
<proteinExistence type="inferred from homology"/>
<dbReference type="EMBL" id="JAAKZY010000005">
    <property type="protein sequence ID" value="NGO06627.1"/>
    <property type="molecule type" value="Genomic_DNA"/>
</dbReference>
<comment type="caution">
    <text evidence="4">The sequence shown here is derived from an EMBL/GenBank/DDBJ whole genome shotgun (WGS) entry which is preliminary data.</text>
</comment>
<sequence>MSTSPIDTTALTELGVSDRPFLPEECADRARRAAAFVDTSALDRSGSGSYLLLWRGEHSEAWLNTWWESRDTGYHDHQGSCVGVHVIEGTAWQEGLPVGGPRRARQYGPGESFSFPGSGVHRMDHDAGAITIHVYSPPLHAIGHYEIIDGELHRTPGPPDEGSPASPRLLDALNSVGN</sequence>